<dbReference type="InterPro" id="IPR036837">
    <property type="entry name" value="Cation_efflux_CTD_sf"/>
</dbReference>
<dbReference type="SUPFAM" id="SSF161111">
    <property type="entry name" value="Cation efflux protein transmembrane domain-like"/>
    <property type="match status" value="1"/>
</dbReference>
<dbReference type="InterPro" id="IPR058533">
    <property type="entry name" value="Cation_efflux_TM"/>
</dbReference>
<feature type="transmembrane region" description="Helical" evidence="9">
    <location>
        <begin position="226"/>
        <end position="246"/>
    </location>
</feature>
<sequence>MGEMVRLDLRNEDASDERLLDGASPTGYDNDSGGATGDHSWRLNFDCYQLSPEHKEKPPRKLHDCLGVLGPEDDVAEYYQQQVEMLEGFNEMDALAERGFVPGMSKEEREDLAKSETFAIRISNIANMILFIAKVYASVQSGSLAIIASTLDSLLDLLSGFILWFTAFSMSTPNPYQYPIGKKRMQPLGILVFASVMATLGLQIILESTRQLLSDESDFSLNKEQEFWLVGIMLSVTLVKLLLVLYCRSFTNEIVKAYAQDHFFDVITNIIGLIAALLAHYVSDWMDPVGAIILALYTIRTWSMTVLENVNSLVGKSATPDFLQKLTYLCWNHHKAIRHIDTVRAYTFGSHYFVEVDIVLPASMPLQIAHDIGETLQEKLELLPEIERAFVHLDYEYTHKPEHAQAHL</sequence>
<evidence type="ECO:0000256" key="5">
    <source>
        <dbReference type="ARBA" id="ARBA00022989"/>
    </source>
</evidence>
<evidence type="ECO:0000256" key="3">
    <source>
        <dbReference type="ARBA" id="ARBA00022448"/>
    </source>
</evidence>
<feature type="domain" description="Cation efflux protein transmembrane" evidence="10">
    <location>
        <begin position="122"/>
        <end position="314"/>
    </location>
</feature>
<feature type="compositionally biased region" description="Basic and acidic residues" evidence="8">
    <location>
        <begin position="1"/>
        <end position="20"/>
    </location>
</feature>
<dbReference type="RefSeq" id="XP_021859724.1">
    <property type="nucleotide sequence ID" value="XM_022004032.2"/>
</dbReference>
<feature type="region of interest" description="Disordered" evidence="8">
    <location>
        <begin position="1"/>
        <end position="35"/>
    </location>
</feature>
<dbReference type="GO" id="GO:0016020">
    <property type="term" value="C:membrane"/>
    <property type="evidence" value="ECO:0000318"/>
    <property type="project" value="GO_Central"/>
</dbReference>
<dbReference type="OrthoDB" id="78296at2759"/>
<name>A0A9R0J1Y5_SPIOL</name>
<evidence type="ECO:0000256" key="1">
    <source>
        <dbReference type="ARBA" id="ARBA00004127"/>
    </source>
</evidence>
<dbReference type="Gene3D" id="3.30.70.1350">
    <property type="entry name" value="Cation efflux protein, cytoplasmic domain"/>
    <property type="match status" value="1"/>
</dbReference>
<feature type="transmembrane region" description="Helical" evidence="9">
    <location>
        <begin position="266"/>
        <end position="283"/>
    </location>
</feature>
<evidence type="ECO:0000256" key="9">
    <source>
        <dbReference type="SAM" id="Phobius"/>
    </source>
</evidence>
<dbReference type="GO" id="GO:0010486">
    <property type="term" value="F:manganese:proton antiporter activity"/>
    <property type="evidence" value="ECO:0000318"/>
    <property type="project" value="GO_Central"/>
</dbReference>
<evidence type="ECO:0000256" key="4">
    <source>
        <dbReference type="ARBA" id="ARBA00022692"/>
    </source>
</evidence>
<protein>
    <submittedName>
        <fullName evidence="13">Metal tolerance protein 11 isoform X1</fullName>
    </submittedName>
</protein>
<dbReference type="PANTHER" id="PTHR43840:SF5">
    <property type="entry name" value="METAL TOLERANCE PROTEIN 11"/>
    <property type="match status" value="1"/>
</dbReference>
<proteinExistence type="inferred from homology"/>
<evidence type="ECO:0000259" key="11">
    <source>
        <dbReference type="Pfam" id="PF16916"/>
    </source>
</evidence>
<dbReference type="Pfam" id="PF01545">
    <property type="entry name" value="Cation_efflux"/>
    <property type="match status" value="1"/>
</dbReference>
<feature type="transmembrane region" description="Helical" evidence="9">
    <location>
        <begin position="188"/>
        <end position="206"/>
    </location>
</feature>
<keyword evidence="6" id="KW-0406">Ion transport</keyword>
<dbReference type="GeneID" id="110798833"/>
<dbReference type="SUPFAM" id="SSF160240">
    <property type="entry name" value="Cation efflux protein cytoplasmic domain-like"/>
    <property type="match status" value="1"/>
</dbReference>
<dbReference type="AlphaFoldDB" id="A0A9R0J1Y5"/>
<evidence type="ECO:0000313" key="12">
    <source>
        <dbReference type="Proteomes" id="UP000813463"/>
    </source>
</evidence>
<reference evidence="13" key="2">
    <citation type="submission" date="2025-08" db="UniProtKB">
        <authorList>
            <consortium name="RefSeq"/>
        </authorList>
    </citation>
    <scope>IDENTIFICATION</scope>
    <source>
        <tissue evidence="13">Leaf</tissue>
    </source>
</reference>
<dbReference type="InterPro" id="IPR002524">
    <property type="entry name" value="Cation_efflux"/>
</dbReference>
<feature type="transmembrane region" description="Helical" evidence="9">
    <location>
        <begin position="118"/>
        <end position="137"/>
    </location>
</feature>
<keyword evidence="7 9" id="KW-0472">Membrane</keyword>
<comment type="subcellular location">
    <subcellularLocation>
        <location evidence="1">Endomembrane system</location>
        <topology evidence="1">Multi-pass membrane protein</topology>
    </subcellularLocation>
</comment>
<evidence type="ECO:0000313" key="13">
    <source>
        <dbReference type="RefSeq" id="XP_021859724.1"/>
    </source>
</evidence>
<keyword evidence="3" id="KW-0813">Transport</keyword>
<organism evidence="12 13">
    <name type="scientific">Spinacia oleracea</name>
    <name type="common">Spinach</name>
    <dbReference type="NCBI Taxonomy" id="3562"/>
    <lineage>
        <taxon>Eukaryota</taxon>
        <taxon>Viridiplantae</taxon>
        <taxon>Streptophyta</taxon>
        <taxon>Embryophyta</taxon>
        <taxon>Tracheophyta</taxon>
        <taxon>Spermatophyta</taxon>
        <taxon>Magnoliopsida</taxon>
        <taxon>eudicotyledons</taxon>
        <taxon>Gunneridae</taxon>
        <taxon>Pentapetalae</taxon>
        <taxon>Caryophyllales</taxon>
        <taxon>Chenopodiaceae</taxon>
        <taxon>Chenopodioideae</taxon>
        <taxon>Anserineae</taxon>
        <taxon>Spinacia</taxon>
    </lineage>
</organism>
<dbReference type="Gene3D" id="1.20.1510.10">
    <property type="entry name" value="Cation efflux protein transmembrane domain"/>
    <property type="match status" value="1"/>
</dbReference>
<dbReference type="FunFam" id="1.20.1510.10:FF:000003">
    <property type="entry name" value="Metal tolerance protein 11"/>
    <property type="match status" value="1"/>
</dbReference>
<evidence type="ECO:0000256" key="6">
    <source>
        <dbReference type="ARBA" id="ARBA00023065"/>
    </source>
</evidence>
<dbReference type="PANTHER" id="PTHR43840">
    <property type="entry name" value="MITOCHONDRIAL METAL TRANSPORTER 1-RELATED"/>
    <property type="match status" value="1"/>
</dbReference>
<gene>
    <name evidence="13" type="primary">LOC110798833</name>
</gene>
<dbReference type="NCBIfam" id="TIGR01297">
    <property type="entry name" value="CDF"/>
    <property type="match status" value="1"/>
</dbReference>
<evidence type="ECO:0000256" key="2">
    <source>
        <dbReference type="ARBA" id="ARBA00008873"/>
    </source>
</evidence>
<evidence type="ECO:0000256" key="8">
    <source>
        <dbReference type="SAM" id="MobiDB-lite"/>
    </source>
</evidence>
<dbReference type="InterPro" id="IPR027470">
    <property type="entry name" value="Cation_efflux_CTD"/>
</dbReference>
<reference evidence="12" key="1">
    <citation type="journal article" date="2021" name="Nat. Commun.">
        <title>Genomic analyses provide insights into spinach domestication and the genetic basis of agronomic traits.</title>
        <authorList>
            <person name="Cai X."/>
            <person name="Sun X."/>
            <person name="Xu C."/>
            <person name="Sun H."/>
            <person name="Wang X."/>
            <person name="Ge C."/>
            <person name="Zhang Z."/>
            <person name="Wang Q."/>
            <person name="Fei Z."/>
            <person name="Jiao C."/>
            <person name="Wang Q."/>
        </authorList>
    </citation>
    <scope>NUCLEOTIDE SEQUENCE [LARGE SCALE GENOMIC DNA]</scope>
    <source>
        <strain evidence="12">cv. Varoflay</strain>
    </source>
</reference>
<dbReference type="GO" id="GO:0012505">
    <property type="term" value="C:endomembrane system"/>
    <property type="evidence" value="ECO:0007669"/>
    <property type="project" value="UniProtKB-SubCell"/>
</dbReference>
<keyword evidence="4 9" id="KW-0812">Transmembrane</keyword>
<dbReference type="InterPro" id="IPR027469">
    <property type="entry name" value="Cation_efflux_TMD_sf"/>
</dbReference>
<feature type="domain" description="Cation efflux protein cytoplasmic" evidence="11">
    <location>
        <begin position="333"/>
        <end position="394"/>
    </location>
</feature>
<evidence type="ECO:0000256" key="7">
    <source>
        <dbReference type="ARBA" id="ARBA00023136"/>
    </source>
</evidence>
<dbReference type="Pfam" id="PF16916">
    <property type="entry name" value="ZT_dimer"/>
    <property type="match status" value="1"/>
</dbReference>
<evidence type="ECO:0000259" key="10">
    <source>
        <dbReference type="Pfam" id="PF01545"/>
    </source>
</evidence>
<dbReference type="FunFam" id="3.30.70.1350:FF:000001">
    <property type="entry name" value="Metal tolerance protein 11"/>
    <property type="match status" value="1"/>
</dbReference>
<dbReference type="InterPro" id="IPR050291">
    <property type="entry name" value="CDF_Transporter"/>
</dbReference>
<feature type="transmembrane region" description="Helical" evidence="9">
    <location>
        <begin position="143"/>
        <end position="167"/>
    </location>
</feature>
<dbReference type="Proteomes" id="UP000813463">
    <property type="component" value="Chromosome 1"/>
</dbReference>
<comment type="similarity">
    <text evidence="2">Belongs to the cation diffusion facilitator (CDF) transporter (TC 2.A.4) family. SLC30A subfamily.</text>
</comment>
<keyword evidence="5 9" id="KW-1133">Transmembrane helix</keyword>
<accession>A0A9R0J1Y5</accession>
<dbReference type="KEGG" id="soe:110798833"/>
<keyword evidence="12" id="KW-1185">Reference proteome</keyword>